<dbReference type="SUPFAM" id="SSF46894">
    <property type="entry name" value="C-terminal effector domain of the bipartite response regulators"/>
    <property type="match status" value="1"/>
</dbReference>
<feature type="domain" description="HTH luxR-type" evidence="6">
    <location>
        <begin position="803"/>
        <end position="868"/>
    </location>
</feature>
<feature type="domain" description="PI-PLC Y-box" evidence="5">
    <location>
        <begin position="222"/>
        <end position="264"/>
    </location>
</feature>
<dbReference type="Proteomes" id="UP000626148">
    <property type="component" value="Unassembled WGS sequence"/>
</dbReference>
<evidence type="ECO:0000259" key="6">
    <source>
        <dbReference type="PROSITE" id="PS50043"/>
    </source>
</evidence>
<evidence type="ECO:0000256" key="2">
    <source>
        <dbReference type="ARBA" id="ARBA00023125"/>
    </source>
</evidence>
<evidence type="ECO:0000259" key="5">
    <source>
        <dbReference type="PROSITE" id="PS50008"/>
    </source>
</evidence>
<dbReference type="Pfam" id="PF17874">
    <property type="entry name" value="TPR_MalT"/>
    <property type="match status" value="1"/>
</dbReference>
<keyword evidence="2" id="KW-0238">DNA-binding</keyword>
<comment type="caution">
    <text evidence="7">The sequence shown here is derived from an EMBL/GenBank/DDBJ whole genome shotgun (WGS) entry which is preliminary data.</text>
</comment>
<dbReference type="InterPro" id="IPR011990">
    <property type="entry name" value="TPR-like_helical_dom_sf"/>
</dbReference>
<dbReference type="InterPro" id="IPR001711">
    <property type="entry name" value="PLipase_C_Pinositol-sp_Y"/>
</dbReference>
<dbReference type="AlphaFoldDB" id="A0A918KVE9"/>
<dbReference type="InterPro" id="IPR041664">
    <property type="entry name" value="AAA_16"/>
</dbReference>
<dbReference type="SUPFAM" id="SSF52540">
    <property type="entry name" value="P-loop containing nucleoside triphosphate hydrolases"/>
    <property type="match status" value="1"/>
</dbReference>
<dbReference type="SMART" id="SM00028">
    <property type="entry name" value="TPR"/>
    <property type="match status" value="4"/>
</dbReference>
<accession>A0A918KVE9</accession>
<dbReference type="InterPro" id="IPR027417">
    <property type="entry name" value="P-loop_NTPase"/>
</dbReference>
<dbReference type="Pfam" id="PF25873">
    <property type="entry name" value="WHD_MalT"/>
    <property type="match status" value="1"/>
</dbReference>
<dbReference type="PROSITE" id="PS50008">
    <property type="entry name" value="PIPLC_Y_DOMAIN"/>
    <property type="match status" value="1"/>
</dbReference>
<keyword evidence="8" id="KW-1185">Reference proteome</keyword>
<dbReference type="SUPFAM" id="SSF48452">
    <property type="entry name" value="TPR-like"/>
    <property type="match status" value="1"/>
</dbReference>
<dbReference type="GO" id="GO:0003677">
    <property type="term" value="F:DNA binding"/>
    <property type="evidence" value="ECO:0007669"/>
    <property type="project" value="UniProtKB-KW"/>
</dbReference>
<keyword evidence="3" id="KW-0804">Transcription</keyword>
<dbReference type="SMART" id="SM00421">
    <property type="entry name" value="HTH_LUXR"/>
    <property type="match status" value="1"/>
</dbReference>
<dbReference type="InterPro" id="IPR041617">
    <property type="entry name" value="TPR_MalT"/>
</dbReference>
<dbReference type="PROSITE" id="PS50043">
    <property type="entry name" value="HTH_LUXR_2"/>
    <property type="match status" value="1"/>
</dbReference>
<dbReference type="InterPro" id="IPR036388">
    <property type="entry name" value="WH-like_DNA-bd_sf"/>
</dbReference>
<dbReference type="InterPro" id="IPR059106">
    <property type="entry name" value="WHD_MalT"/>
</dbReference>
<name>A0A918KVE9_9GAMM</name>
<dbReference type="PANTHER" id="PTHR44688:SF16">
    <property type="entry name" value="DNA-BINDING TRANSCRIPTIONAL ACTIVATOR DEVR_DOSR"/>
    <property type="match status" value="1"/>
</dbReference>
<dbReference type="RefSeq" id="WP_189613614.1">
    <property type="nucleotide sequence ID" value="NZ_BMXR01000020.1"/>
</dbReference>
<keyword evidence="4" id="KW-0802">TPR repeat</keyword>
<dbReference type="CDD" id="cd06170">
    <property type="entry name" value="LuxR_C_like"/>
    <property type="match status" value="1"/>
</dbReference>
<evidence type="ECO:0000256" key="3">
    <source>
        <dbReference type="ARBA" id="ARBA00023163"/>
    </source>
</evidence>
<evidence type="ECO:0000256" key="4">
    <source>
        <dbReference type="PROSITE-ProRule" id="PRU00339"/>
    </source>
</evidence>
<dbReference type="PANTHER" id="PTHR44688">
    <property type="entry name" value="DNA-BINDING TRANSCRIPTIONAL ACTIVATOR DEVR_DOSR"/>
    <property type="match status" value="1"/>
</dbReference>
<dbReference type="EMBL" id="BMXR01000020">
    <property type="protein sequence ID" value="GGX75070.1"/>
    <property type="molecule type" value="Genomic_DNA"/>
</dbReference>
<dbReference type="PROSITE" id="PS50005">
    <property type="entry name" value="TPR"/>
    <property type="match status" value="1"/>
</dbReference>
<dbReference type="InterPro" id="IPR016032">
    <property type="entry name" value="Sig_transdc_resp-reg_C-effctor"/>
</dbReference>
<dbReference type="GO" id="GO:0004435">
    <property type="term" value="F:phosphatidylinositol-4,5-bisphosphate phospholipase C activity"/>
    <property type="evidence" value="ECO:0007669"/>
    <property type="project" value="InterPro"/>
</dbReference>
<dbReference type="GO" id="GO:0035556">
    <property type="term" value="P:intracellular signal transduction"/>
    <property type="evidence" value="ECO:0007669"/>
    <property type="project" value="InterPro"/>
</dbReference>
<dbReference type="Gene3D" id="1.25.40.10">
    <property type="entry name" value="Tetratricopeptide repeat domain"/>
    <property type="match status" value="1"/>
</dbReference>
<keyword evidence="1" id="KW-0805">Transcription regulation</keyword>
<dbReference type="InterPro" id="IPR019734">
    <property type="entry name" value="TPR_rpt"/>
</dbReference>
<evidence type="ECO:0000313" key="8">
    <source>
        <dbReference type="Proteomes" id="UP000626148"/>
    </source>
</evidence>
<reference evidence="7" key="1">
    <citation type="journal article" date="2014" name="Int. J. Syst. Evol. Microbiol.">
        <title>Complete genome sequence of Corynebacterium casei LMG S-19264T (=DSM 44701T), isolated from a smear-ripened cheese.</title>
        <authorList>
            <consortium name="US DOE Joint Genome Institute (JGI-PGF)"/>
            <person name="Walter F."/>
            <person name="Albersmeier A."/>
            <person name="Kalinowski J."/>
            <person name="Ruckert C."/>
        </authorList>
    </citation>
    <scope>NUCLEOTIDE SEQUENCE</scope>
    <source>
        <strain evidence="7">KCTC 22169</strain>
    </source>
</reference>
<dbReference type="GO" id="GO:0006355">
    <property type="term" value="P:regulation of DNA-templated transcription"/>
    <property type="evidence" value="ECO:0007669"/>
    <property type="project" value="InterPro"/>
</dbReference>
<dbReference type="Gene3D" id="1.10.10.10">
    <property type="entry name" value="Winged helix-like DNA-binding domain superfamily/Winged helix DNA-binding domain"/>
    <property type="match status" value="1"/>
</dbReference>
<dbReference type="Gene3D" id="3.40.50.300">
    <property type="entry name" value="P-loop containing nucleotide triphosphate hydrolases"/>
    <property type="match status" value="1"/>
</dbReference>
<evidence type="ECO:0000313" key="7">
    <source>
        <dbReference type="EMBL" id="GGX75070.1"/>
    </source>
</evidence>
<feature type="repeat" description="TPR" evidence="4">
    <location>
        <begin position="576"/>
        <end position="609"/>
    </location>
</feature>
<dbReference type="InterPro" id="IPR000792">
    <property type="entry name" value="Tscrpt_reg_LuxR_C"/>
</dbReference>
<dbReference type="PROSITE" id="PS00622">
    <property type="entry name" value="HTH_LUXR_1"/>
    <property type="match status" value="1"/>
</dbReference>
<dbReference type="PRINTS" id="PR00038">
    <property type="entry name" value="HTHLUXR"/>
</dbReference>
<dbReference type="GO" id="GO:0006629">
    <property type="term" value="P:lipid metabolic process"/>
    <property type="evidence" value="ECO:0007669"/>
    <property type="project" value="InterPro"/>
</dbReference>
<dbReference type="Pfam" id="PF13191">
    <property type="entry name" value="AAA_16"/>
    <property type="match status" value="1"/>
</dbReference>
<gene>
    <name evidence="7" type="primary">malT</name>
    <name evidence="7" type="ORF">GCM10007392_47840</name>
</gene>
<proteinExistence type="predicted"/>
<organism evidence="7 8">
    <name type="scientific">Saccharospirillum salsuginis</name>
    <dbReference type="NCBI Taxonomy" id="418750"/>
    <lineage>
        <taxon>Bacteria</taxon>
        <taxon>Pseudomonadati</taxon>
        <taxon>Pseudomonadota</taxon>
        <taxon>Gammaproteobacteria</taxon>
        <taxon>Oceanospirillales</taxon>
        <taxon>Saccharospirillaceae</taxon>
        <taxon>Saccharospirillum</taxon>
    </lineage>
</organism>
<protein>
    <submittedName>
        <fullName evidence="7">Helix-turn-helix transcriptional regulator</fullName>
    </submittedName>
</protein>
<dbReference type="Pfam" id="PF00196">
    <property type="entry name" value="GerE"/>
    <property type="match status" value="1"/>
</dbReference>
<evidence type="ECO:0000256" key="1">
    <source>
        <dbReference type="ARBA" id="ARBA00023015"/>
    </source>
</evidence>
<sequence length="871" mass="97300">MSLSILTTKLYAPPPRPGAVRRSHLLQRLASGTDRPLTLVSAPAGFGKTTLVSDWVTAQQRPLAWLSLDESDGDLSRFLVYVISALQGVSPPLGQGVLSALQGQSSPPMEHLMTALINDIDRQPEPIILVLDDYHRLESQSVDAALMFLLEHMPRALRLVLVTREDPPLPLGRLRARGQLMELRAADLRFNDREAAEFLNRCMGLTLTEADIATLDARTEGWVAGLQLAAISMQDTDDPARLIQAFNGSHQFVLDYLLEEVLNRQDPDTQAFLLRTALLDRFCAELCDACQEASEPRARAVLDALEQANLFLIPLDTERRWYRYHHLFSDLLRQRLRQVASPDVVAEWHKKASQWLHDHDWPLEAFQQAVASGDIDLATQRLLGDTMPLHLRGEIIPVLDWLDSLSVEVKNRRPVLWVMHASALMMLGRLASIPPKLEAAEIALAHYPECPETDNLHGHIAANRAFLAVSRHDVDSMRVQSQRALALLDAHNLPARTAAQWALGHAHALSGDRAEARKAHSEALAVSQSIGHRIITIVSTTGLGHLHWLDNEPQAAAETYERLLDQAGDPPLPIYSEAHLGLTRIYYEWNDLDRAAHHLDRALKLADQYEHLDRTVACDWQKARLAQARHDTEGALTLLTRTRQFARQQAFPYHIPDLINEECRLRLSQGDVATAAELITDDAPVDSRARLALAREDGEKALALLKPALDEAVSREWTDRQLDLLLLQAQAYEVLGRTDDTLATLRKALPLAEPGGFIRRFLDEGPTLARLLARAQSQGLDTDYVRRLLAAFHEATPTSAPNHSALVDPLSKRELMVLELISEGLSNQAISERLFLALSTVKGHNQRIFDKLGVKRRTEAVARARELGLFR</sequence>
<reference evidence="7" key="2">
    <citation type="submission" date="2020-09" db="EMBL/GenBank/DDBJ databases">
        <authorList>
            <person name="Sun Q."/>
            <person name="Kim S."/>
        </authorList>
    </citation>
    <scope>NUCLEOTIDE SEQUENCE</scope>
    <source>
        <strain evidence="7">KCTC 22169</strain>
    </source>
</reference>